<name>A0A0G0M1P2_9BACT</name>
<organism evidence="1 2">
    <name type="scientific">Candidatus Woesebacteria bacterium GW2011_GWA1_39_12</name>
    <dbReference type="NCBI Taxonomy" id="1618549"/>
    <lineage>
        <taxon>Bacteria</taxon>
        <taxon>Candidatus Woeseibacteriota</taxon>
    </lineage>
</organism>
<reference evidence="1 2" key="1">
    <citation type="journal article" date="2015" name="Nature">
        <title>rRNA introns, odd ribosomes, and small enigmatic genomes across a large radiation of phyla.</title>
        <authorList>
            <person name="Brown C.T."/>
            <person name="Hug L.A."/>
            <person name="Thomas B.C."/>
            <person name="Sharon I."/>
            <person name="Castelle C.J."/>
            <person name="Singh A."/>
            <person name="Wilkins M.J."/>
            <person name="Williams K.H."/>
            <person name="Banfield J.F."/>
        </authorList>
    </citation>
    <scope>NUCLEOTIDE SEQUENCE [LARGE SCALE GENOMIC DNA]</scope>
</reference>
<dbReference type="Proteomes" id="UP000034325">
    <property type="component" value="Unassembled WGS sequence"/>
</dbReference>
<dbReference type="AlphaFoldDB" id="A0A0G0M1P2"/>
<accession>A0A0G0M1P2</accession>
<evidence type="ECO:0000313" key="2">
    <source>
        <dbReference type="Proteomes" id="UP000034325"/>
    </source>
</evidence>
<comment type="caution">
    <text evidence="1">The sequence shown here is derived from an EMBL/GenBank/DDBJ whole genome shotgun (WGS) entry which is preliminary data.</text>
</comment>
<dbReference type="EMBL" id="LBWA01000016">
    <property type="protein sequence ID" value="KKQ97207.1"/>
    <property type="molecule type" value="Genomic_DNA"/>
</dbReference>
<protein>
    <submittedName>
        <fullName evidence="1">Uncharacterized protein</fullName>
    </submittedName>
</protein>
<sequence length="223" mass="25276">MALEQLKQIKGLLEGSAEAGKLRLDKKDRTTLARERDKMARNLHKKLEILQEIMKHPTIGGKLNLGTNVEMVNWSLMPQSVAKCFRPEFDYQPEEITQFYAQSSDISAGKDRFVGIHLDRNGLWWSYVQAGSIVRRKNGRLSRLECMGGTYIACHASHAQPKVAREAMGEIHHSLSLDSSGREPEGGELQFIIVDINELRLGEDILNFVMGEIQNRMQISQSR</sequence>
<gene>
    <name evidence="1" type="ORF">UT23_C0016G0024</name>
</gene>
<evidence type="ECO:0000313" key="1">
    <source>
        <dbReference type="EMBL" id="KKQ97207.1"/>
    </source>
</evidence>
<proteinExistence type="predicted"/>